<name>A0A023BUN4_9FLAO</name>
<evidence type="ECO:0000313" key="1">
    <source>
        <dbReference type="EMBL" id="EZH73649.1"/>
    </source>
</evidence>
<protein>
    <submittedName>
        <fullName evidence="1">Uncharacterized protein</fullName>
    </submittedName>
</protein>
<dbReference type="STRING" id="1317122.ATO12_17080"/>
<accession>A0A023BUN4</accession>
<organism evidence="1 2">
    <name type="scientific">Aquimarina atlantica</name>
    <dbReference type="NCBI Taxonomy" id="1317122"/>
    <lineage>
        <taxon>Bacteria</taxon>
        <taxon>Pseudomonadati</taxon>
        <taxon>Bacteroidota</taxon>
        <taxon>Flavobacteriia</taxon>
        <taxon>Flavobacteriales</taxon>
        <taxon>Flavobacteriaceae</taxon>
        <taxon>Aquimarina</taxon>
    </lineage>
</organism>
<dbReference type="EMBL" id="AQRA01000005">
    <property type="protein sequence ID" value="EZH73649.1"/>
    <property type="molecule type" value="Genomic_DNA"/>
</dbReference>
<sequence length="101" mass="12019">MYVKYSNIRLGSKRKNYLKEKELSSNIRSLKRDIQETLNEEYSGEFKEIELTVIKPSRGLTPKFNMDNIRDKEIRKILKANFGDNLRKLTTEEIQNNLCNY</sequence>
<dbReference type="eggNOG" id="ENOG5033KZ5">
    <property type="taxonomic scope" value="Bacteria"/>
</dbReference>
<proteinExistence type="predicted"/>
<reference evidence="1 2" key="1">
    <citation type="submission" date="2014-04" db="EMBL/GenBank/DDBJ databases">
        <title>Aquimarina sp. 22II-S11-z7 Genome Sequencing.</title>
        <authorList>
            <person name="Lai Q."/>
        </authorList>
    </citation>
    <scope>NUCLEOTIDE SEQUENCE [LARGE SCALE GENOMIC DNA]</scope>
    <source>
        <strain evidence="1 2">22II-S11-z7</strain>
    </source>
</reference>
<keyword evidence="2" id="KW-1185">Reference proteome</keyword>
<evidence type="ECO:0000313" key="2">
    <source>
        <dbReference type="Proteomes" id="UP000023541"/>
    </source>
</evidence>
<gene>
    <name evidence="1" type="ORF">ATO12_17080</name>
</gene>
<dbReference type="Proteomes" id="UP000023541">
    <property type="component" value="Unassembled WGS sequence"/>
</dbReference>
<comment type="caution">
    <text evidence="1">The sequence shown here is derived from an EMBL/GenBank/DDBJ whole genome shotgun (WGS) entry which is preliminary data.</text>
</comment>
<dbReference type="AlphaFoldDB" id="A0A023BUN4"/>